<feature type="transmembrane region" description="Helical" evidence="1">
    <location>
        <begin position="20"/>
        <end position="43"/>
    </location>
</feature>
<keyword evidence="4" id="KW-1185">Reference proteome</keyword>
<dbReference type="Proteomes" id="UP000198893">
    <property type="component" value="Unassembled WGS sequence"/>
</dbReference>
<evidence type="ECO:0000313" key="4">
    <source>
        <dbReference type="Proteomes" id="UP000198893"/>
    </source>
</evidence>
<feature type="domain" description="TadE-like" evidence="2">
    <location>
        <begin position="19"/>
        <end position="56"/>
    </location>
</feature>
<dbReference type="AlphaFoldDB" id="A0A1H8P296"/>
<keyword evidence="1" id="KW-1133">Transmembrane helix</keyword>
<keyword evidence="1" id="KW-0472">Membrane</keyword>
<accession>A0A1H8P296</accession>
<dbReference type="OrthoDB" id="7907064at2"/>
<proteinExistence type="predicted"/>
<name>A0A1H8P296_9RHOB</name>
<dbReference type="STRING" id="569882.SAMN04490248_104110"/>
<evidence type="ECO:0000313" key="3">
    <source>
        <dbReference type="EMBL" id="SEO35992.1"/>
    </source>
</evidence>
<dbReference type="Pfam" id="PF07811">
    <property type="entry name" value="TadE"/>
    <property type="match status" value="1"/>
</dbReference>
<evidence type="ECO:0000256" key="1">
    <source>
        <dbReference type="SAM" id="Phobius"/>
    </source>
</evidence>
<evidence type="ECO:0000259" key="2">
    <source>
        <dbReference type="Pfam" id="PF07811"/>
    </source>
</evidence>
<protein>
    <submittedName>
        <fullName evidence="3">TadE-like protein</fullName>
    </submittedName>
</protein>
<keyword evidence="1" id="KW-0812">Transmembrane</keyword>
<dbReference type="InterPro" id="IPR012495">
    <property type="entry name" value="TadE-like_dom"/>
</dbReference>
<sequence>MSRRPLFRSGRLARDERGHATVEFVIIFPIFLVIMLSAIELGLMTMRYSLLERALDLTVREVRLSTGFSPDHDELKQMICDEFGMLPNCFDRLALEMIQVSPRAYVEPSSEVTCNDLSLESQPVTTFTPGMDNDLMLLRACAKFTPLFPNTGFGLELAKDGSGDVALVSMSAFVQEPR</sequence>
<dbReference type="EMBL" id="FODS01000004">
    <property type="protein sequence ID" value="SEO35992.1"/>
    <property type="molecule type" value="Genomic_DNA"/>
</dbReference>
<gene>
    <name evidence="3" type="ORF">SAMN04490248_104110</name>
</gene>
<dbReference type="RefSeq" id="WP_093116152.1">
    <property type="nucleotide sequence ID" value="NZ_FODS01000004.1"/>
</dbReference>
<reference evidence="3 4" key="1">
    <citation type="submission" date="2016-10" db="EMBL/GenBank/DDBJ databases">
        <authorList>
            <person name="de Groot N.N."/>
        </authorList>
    </citation>
    <scope>NUCLEOTIDE SEQUENCE [LARGE SCALE GENOMIC DNA]</scope>
    <source>
        <strain evidence="3 4">DSM 27842</strain>
    </source>
</reference>
<organism evidence="3 4">
    <name type="scientific">Salinihabitans flavidus</name>
    <dbReference type="NCBI Taxonomy" id="569882"/>
    <lineage>
        <taxon>Bacteria</taxon>
        <taxon>Pseudomonadati</taxon>
        <taxon>Pseudomonadota</taxon>
        <taxon>Alphaproteobacteria</taxon>
        <taxon>Rhodobacterales</taxon>
        <taxon>Roseobacteraceae</taxon>
        <taxon>Salinihabitans</taxon>
    </lineage>
</organism>